<dbReference type="RefSeq" id="WP_311680248.1">
    <property type="nucleotide sequence ID" value="NZ_JAVRHM010000001.1"/>
</dbReference>
<keyword evidence="2" id="KW-0028">Amino-acid biosynthesis</keyword>
<evidence type="ECO:0000313" key="8">
    <source>
        <dbReference type="EMBL" id="MDT0688594.1"/>
    </source>
</evidence>
<dbReference type="PANTHER" id="PTHR42789">
    <property type="entry name" value="D-ISOMER SPECIFIC 2-HYDROXYACID DEHYDROGENASE FAMILY PROTEIN (AFU_ORTHOLOGUE AFUA_6G10090)"/>
    <property type="match status" value="1"/>
</dbReference>
<dbReference type="InterPro" id="IPR036291">
    <property type="entry name" value="NAD(P)-bd_dom_sf"/>
</dbReference>
<keyword evidence="9" id="KW-1185">Reference proteome</keyword>
<dbReference type="Pfam" id="PF02826">
    <property type="entry name" value="2-Hacid_dh_C"/>
    <property type="match status" value="1"/>
</dbReference>
<name>A0ABU3DXY9_9FLAO</name>
<feature type="domain" description="D-isomer specific 2-hydroxyacid dehydrogenase NAD-binding" evidence="7">
    <location>
        <begin position="111"/>
        <end position="289"/>
    </location>
</feature>
<evidence type="ECO:0000313" key="9">
    <source>
        <dbReference type="Proteomes" id="UP001261624"/>
    </source>
</evidence>
<gene>
    <name evidence="8" type="ORF">RM549_02290</name>
</gene>
<keyword evidence="3 5" id="KW-0560">Oxidoreductase</keyword>
<dbReference type="InterPro" id="IPR006140">
    <property type="entry name" value="D-isomer_DH_NAD-bd"/>
</dbReference>
<evidence type="ECO:0000256" key="5">
    <source>
        <dbReference type="RuleBase" id="RU003719"/>
    </source>
</evidence>
<feature type="domain" description="D-isomer specific 2-hydroxyacid dehydrogenase catalytic" evidence="6">
    <location>
        <begin position="4"/>
        <end position="301"/>
    </location>
</feature>
<evidence type="ECO:0000259" key="7">
    <source>
        <dbReference type="Pfam" id="PF02826"/>
    </source>
</evidence>
<evidence type="ECO:0000256" key="2">
    <source>
        <dbReference type="ARBA" id="ARBA00022605"/>
    </source>
</evidence>
<dbReference type="InterPro" id="IPR006139">
    <property type="entry name" value="D-isomer_2_OHA_DH_cat_dom"/>
</dbReference>
<dbReference type="Gene3D" id="3.40.50.720">
    <property type="entry name" value="NAD(P)-binding Rossmann-like Domain"/>
    <property type="match status" value="2"/>
</dbReference>
<dbReference type="InterPro" id="IPR029752">
    <property type="entry name" value="D-isomer_DH_CS1"/>
</dbReference>
<sequence length="313" mass="35533">MKALITEPLDFGRENLKLLEEIAEVKKGPFSRSDLLKAVGDIDVLMIRLGHVIDEEVFKKANKLKFILTPTTGLNHIEFNTAEKRGIKVISLKGESAFLAGIPSTAEHTWALMLALLRKIPAAHHHVMNGNWKRDHFKAHNLYHYKLGILGFGRVGKQIAEYARVFKMPFVFYDTDPNLNNHPNAVEDLEQFMKEIDILSIHIPLNQENTKFLNEANLKYLKPTAYILNTSRGEVIDEPVLADMLVQKKLSGLATDVLALEISSESRKNNTLINAAKKLENIIITPHIAGATYESMWRTEEFVIKKWMEILQA</sequence>
<dbReference type="InterPro" id="IPR029753">
    <property type="entry name" value="D-isomer_DH_CS"/>
</dbReference>
<keyword evidence="4" id="KW-0520">NAD</keyword>
<evidence type="ECO:0000259" key="6">
    <source>
        <dbReference type="Pfam" id="PF00389"/>
    </source>
</evidence>
<dbReference type="Pfam" id="PF00389">
    <property type="entry name" value="2-Hacid_dh"/>
    <property type="match status" value="1"/>
</dbReference>
<dbReference type="SUPFAM" id="SSF51735">
    <property type="entry name" value="NAD(P)-binding Rossmann-fold domains"/>
    <property type="match status" value="1"/>
</dbReference>
<evidence type="ECO:0000256" key="3">
    <source>
        <dbReference type="ARBA" id="ARBA00023002"/>
    </source>
</evidence>
<evidence type="ECO:0000256" key="1">
    <source>
        <dbReference type="ARBA" id="ARBA00005854"/>
    </source>
</evidence>
<dbReference type="Proteomes" id="UP001261624">
    <property type="component" value="Unassembled WGS sequence"/>
</dbReference>
<dbReference type="InterPro" id="IPR050857">
    <property type="entry name" value="D-2-hydroxyacid_DH"/>
</dbReference>
<accession>A0ABU3DXY9</accession>
<dbReference type="PANTHER" id="PTHR42789:SF1">
    <property type="entry name" value="D-ISOMER SPECIFIC 2-HYDROXYACID DEHYDROGENASE FAMILY PROTEIN (AFU_ORTHOLOGUE AFUA_6G10090)"/>
    <property type="match status" value="1"/>
</dbReference>
<dbReference type="PROSITE" id="PS00671">
    <property type="entry name" value="D_2_HYDROXYACID_DH_3"/>
    <property type="match status" value="1"/>
</dbReference>
<protein>
    <submittedName>
        <fullName evidence="8">NAD(P)-dependent oxidoreductase</fullName>
    </submittedName>
</protein>
<proteinExistence type="inferred from homology"/>
<organism evidence="8 9">
    <name type="scientific">Autumnicola patrickiae</name>
    <dbReference type="NCBI Taxonomy" id="3075591"/>
    <lineage>
        <taxon>Bacteria</taxon>
        <taxon>Pseudomonadati</taxon>
        <taxon>Bacteroidota</taxon>
        <taxon>Flavobacteriia</taxon>
        <taxon>Flavobacteriales</taxon>
        <taxon>Flavobacteriaceae</taxon>
        <taxon>Autumnicola</taxon>
    </lineage>
</organism>
<dbReference type="EMBL" id="JAVRHM010000001">
    <property type="protein sequence ID" value="MDT0688594.1"/>
    <property type="molecule type" value="Genomic_DNA"/>
</dbReference>
<comment type="similarity">
    <text evidence="1 5">Belongs to the D-isomer specific 2-hydroxyacid dehydrogenase family.</text>
</comment>
<reference evidence="8 9" key="1">
    <citation type="submission" date="2023-09" db="EMBL/GenBank/DDBJ databases">
        <authorList>
            <person name="Rey-Velasco X."/>
        </authorList>
    </citation>
    <scope>NUCLEOTIDE SEQUENCE [LARGE SCALE GENOMIC DNA]</scope>
    <source>
        <strain evidence="8 9">F188</strain>
    </source>
</reference>
<evidence type="ECO:0000256" key="4">
    <source>
        <dbReference type="ARBA" id="ARBA00023027"/>
    </source>
</evidence>
<dbReference type="PROSITE" id="PS00065">
    <property type="entry name" value="D_2_HYDROXYACID_DH_1"/>
    <property type="match status" value="1"/>
</dbReference>
<comment type="caution">
    <text evidence="8">The sequence shown here is derived from an EMBL/GenBank/DDBJ whole genome shotgun (WGS) entry which is preliminary data.</text>
</comment>
<dbReference type="SUPFAM" id="SSF52283">
    <property type="entry name" value="Formate/glycerate dehydrogenase catalytic domain-like"/>
    <property type="match status" value="1"/>
</dbReference>